<feature type="region of interest" description="Disordered" evidence="1">
    <location>
        <begin position="105"/>
        <end position="140"/>
    </location>
</feature>
<keyword evidence="2" id="KW-1185">Reference proteome</keyword>
<dbReference type="Proteomes" id="UP000887566">
    <property type="component" value="Unplaced"/>
</dbReference>
<protein>
    <submittedName>
        <fullName evidence="3">Uncharacterized protein</fullName>
    </submittedName>
</protein>
<dbReference type="WBParaSite" id="PSAMB.scaffold1037size36831.g10615.t1">
    <property type="protein sequence ID" value="PSAMB.scaffold1037size36831.g10615.t1"/>
    <property type="gene ID" value="PSAMB.scaffold1037size36831.g10615"/>
</dbReference>
<accession>A0A914UIW2</accession>
<feature type="region of interest" description="Disordered" evidence="1">
    <location>
        <begin position="49"/>
        <end position="86"/>
    </location>
</feature>
<evidence type="ECO:0000313" key="3">
    <source>
        <dbReference type="WBParaSite" id="PSAMB.scaffold1037size36831.g10615.t1"/>
    </source>
</evidence>
<feature type="compositionally biased region" description="Basic and acidic residues" evidence="1">
    <location>
        <begin position="76"/>
        <end position="86"/>
    </location>
</feature>
<evidence type="ECO:0000256" key="1">
    <source>
        <dbReference type="SAM" id="MobiDB-lite"/>
    </source>
</evidence>
<name>A0A914UIW2_9BILA</name>
<evidence type="ECO:0000313" key="2">
    <source>
        <dbReference type="Proteomes" id="UP000887566"/>
    </source>
</evidence>
<dbReference type="AlphaFoldDB" id="A0A914UIW2"/>
<reference evidence="3" key="1">
    <citation type="submission" date="2022-11" db="UniProtKB">
        <authorList>
            <consortium name="WormBaseParasite"/>
        </authorList>
    </citation>
    <scope>IDENTIFICATION</scope>
</reference>
<sequence>MRRRTLYDGLVDVSVDDRGTELVGTIGRKTRAPAADDDNDDVKLATVASVGQGRMGGRDDGGADAMGESAQGRADSGQRRDGGRVVRDGVSSVISAKGLFVCTEHGRRQARNLSWPRARKERKRPGRPLPVSAPICASSD</sequence>
<proteinExistence type="predicted"/>
<organism evidence="2 3">
    <name type="scientific">Plectus sambesii</name>
    <dbReference type="NCBI Taxonomy" id="2011161"/>
    <lineage>
        <taxon>Eukaryota</taxon>
        <taxon>Metazoa</taxon>
        <taxon>Ecdysozoa</taxon>
        <taxon>Nematoda</taxon>
        <taxon>Chromadorea</taxon>
        <taxon>Plectida</taxon>
        <taxon>Plectina</taxon>
        <taxon>Plectoidea</taxon>
        <taxon>Plectidae</taxon>
        <taxon>Plectus</taxon>
    </lineage>
</organism>
<feature type="compositionally biased region" description="Basic residues" evidence="1">
    <location>
        <begin position="117"/>
        <end position="126"/>
    </location>
</feature>